<dbReference type="NCBIfam" id="TIGR00685">
    <property type="entry name" value="T6PP"/>
    <property type="match status" value="1"/>
</dbReference>
<accession>A0A930UVB8</accession>
<dbReference type="InterPro" id="IPR044651">
    <property type="entry name" value="OTSB-like"/>
</dbReference>
<evidence type="ECO:0000313" key="5">
    <source>
        <dbReference type="Proteomes" id="UP000656804"/>
    </source>
</evidence>
<dbReference type="AlphaFoldDB" id="A0A930UVB8"/>
<proteinExistence type="inferred from homology"/>
<dbReference type="RefSeq" id="WP_194502724.1">
    <property type="nucleotide sequence ID" value="NZ_JADIVZ010000002.1"/>
</dbReference>
<keyword evidence="3" id="KW-0460">Magnesium</keyword>
<dbReference type="GO" id="GO:0005992">
    <property type="term" value="P:trehalose biosynthetic process"/>
    <property type="evidence" value="ECO:0007669"/>
    <property type="project" value="InterPro"/>
</dbReference>
<keyword evidence="5" id="KW-1185">Reference proteome</keyword>
<dbReference type="Pfam" id="PF02358">
    <property type="entry name" value="Trehalose_PPase"/>
    <property type="match status" value="2"/>
</dbReference>
<dbReference type="InterPro" id="IPR023214">
    <property type="entry name" value="HAD_sf"/>
</dbReference>
<gene>
    <name evidence="4" type="primary">otsB</name>
    <name evidence="4" type="ORF">ISG29_07445</name>
</gene>
<dbReference type="PANTHER" id="PTHR43768">
    <property type="entry name" value="TREHALOSE 6-PHOSPHATE PHOSPHATASE"/>
    <property type="match status" value="1"/>
</dbReference>
<comment type="function">
    <text evidence="2 3">Removes the phosphate from trehalose 6-phosphate to produce free trehalose.</text>
</comment>
<comment type="caution">
    <text evidence="4">The sequence shown here is derived from an EMBL/GenBank/DDBJ whole genome shotgun (WGS) entry which is preliminary data.</text>
</comment>
<evidence type="ECO:0000256" key="3">
    <source>
        <dbReference type="RuleBase" id="RU361117"/>
    </source>
</evidence>
<dbReference type="InterPro" id="IPR003337">
    <property type="entry name" value="Trehalose_PPase"/>
</dbReference>
<dbReference type="EC" id="3.1.3.12" evidence="3"/>
<dbReference type="GO" id="GO:0004805">
    <property type="term" value="F:trehalose-phosphatase activity"/>
    <property type="evidence" value="ECO:0007669"/>
    <property type="project" value="UniProtKB-EC"/>
</dbReference>
<dbReference type="Gene3D" id="3.30.70.1020">
    <property type="entry name" value="Trehalose-6-phosphate phosphatase related protein, domain 2"/>
    <property type="match status" value="1"/>
</dbReference>
<evidence type="ECO:0000313" key="4">
    <source>
        <dbReference type="EMBL" id="MBF4161523.1"/>
    </source>
</evidence>
<comment type="similarity">
    <text evidence="3">Belongs to the trehalose phosphatase family.</text>
</comment>
<dbReference type="PANTHER" id="PTHR43768:SF3">
    <property type="entry name" value="TREHALOSE 6-PHOSPHATE PHOSPHATASE"/>
    <property type="match status" value="1"/>
</dbReference>
<keyword evidence="3" id="KW-0479">Metal-binding</keyword>
<dbReference type="GO" id="GO:0046872">
    <property type="term" value="F:metal ion binding"/>
    <property type="evidence" value="ECO:0007669"/>
    <property type="project" value="UniProtKB-KW"/>
</dbReference>
<comment type="cofactor">
    <cofactor evidence="3">
        <name>Mg(2+)</name>
        <dbReference type="ChEBI" id="CHEBI:18420"/>
    </cofactor>
</comment>
<organism evidence="4 5">
    <name type="scientific">Nocardioides acrostichi</name>
    <dbReference type="NCBI Taxonomy" id="2784339"/>
    <lineage>
        <taxon>Bacteria</taxon>
        <taxon>Bacillati</taxon>
        <taxon>Actinomycetota</taxon>
        <taxon>Actinomycetes</taxon>
        <taxon>Propionibacteriales</taxon>
        <taxon>Nocardioidaceae</taxon>
        <taxon>Nocardioides</taxon>
    </lineage>
</organism>
<dbReference type="InterPro" id="IPR036412">
    <property type="entry name" value="HAD-like_sf"/>
</dbReference>
<dbReference type="Gene3D" id="3.40.50.1000">
    <property type="entry name" value="HAD superfamily/HAD-like"/>
    <property type="match status" value="1"/>
</dbReference>
<protein>
    <recommendedName>
        <fullName evidence="3">Trehalose 6-phosphate phosphatase</fullName>
        <ecNumber evidence="3">3.1.3.12</ecNumber>
    </recommendedName>
</protein>
<comment type="catalytic activity">
    <reaction evidence="3">
        <text>alpha,alpha-trehalose 6-phosphate + H2O = alpha,alpha-trehalose + phosphate</text>
        <dbReference type="Rhea" id="RHEA:23420"/>
        <dbReference type="ChEBI" id="CHEBI:15377"/>
        <dbReference type="ChEBI" id="CHEBI:16551"/>
        <dbReference type="ChEBI" id="CHEBI:43474"/>
        <dbReference type="ChEBI" id="CHEBI:58429"/>
        <dbReference type="EC" id="3.1.3.12"/>
    </reaction>
</comment>
<comment type="pathway">
    <text evidence="3">Glycan biosynthesis; trehalose biosynthesis.</text>
</comment>
<dbReference type="Proteomes" id="UP000656804">
    <property type="component" value="Unassembled WGS sequence"/>
</dbReference>
<evidence type="ECO:0000256" key="1">
    <source>
        <dbReference type="ARBA" id="ARBA00022801"/>
    </source>
</evidence>
<evidence type="ECO:0000256" key="2">
    <source>
        <dbReference type="ARBA" id="ARBA00024179"/>
    </source>
</evidence>
<dbReference type="SUPFAM" id="SSF56784">
    <property type="entry name" value="HAD-like"/>
    <property type="match status" value="1"/>
</dbReference>
<dbReference type="EMBL" id="JADIVZ010000002">
    <property type="protein sequence ID" value="MBF4161523.1"/>
    <property type="molecule type" value="Genomic_DNA"/>
</dbReference>
<reference evidence="4" key="1">
    <citation type="submission" date="2020-11" db="EMBL/GenBank/DDBJ databases">
        <title>Nocardioides sp. CBS4Y-1, whole genome shotgun sequence.</title>
        <authorList>
            <person name="Tuo L."/>
        </authorList>
    </citation>
    <scope>NUCLEOTIDE SEQUENCE</scope>
    <source>
        <strain evidence="4">CBS4Y-1</strain>
    </source>
</reference>
<keyword evidence="1 3" id="KW-0378">Hydrolase</keyword>
<name>A0A930UVB8_9ACTN</name>
<sequence length="288" mass="30074">MPGSLHCTADGERRWTALLDVLDDVVVGLDFDGTLAPIVDDPEQAHIHPEAGAALVALASHVRAIAVITGRPARQVLDLGGLEEIGDAVEAAGSQLYVFGQYGHERWTSSARRIDAPRPPRGLVAFERELPHVLGEAGADDAFVEDKGLAVAVHTRRLADPAGAFRAVLPLLTELAERHDLIVEPGRNVVEVRTGGMDKGQVVQHLVERLSPSGFLFAGDDLGDVQAFEALTALADGGLPVLRVCSASSEESALRQSADLVVPGPAGVVDLLARLAAGAPTTGAPVCA</sequence>